<evidence type="ECO:0000259" key="13">
    <source>
        <dbReference type="PROSITE" id="PS50894"/>
    </source>
</evidence>
<dbReference type="Gene3D" id="3.30.565.10">
    <property type="entry name" value="Histidine kinase-like ATPase, C-terminal domain"/>
    <property type="match status" value="1"/>
</dbReference>
<dbReference type="InterPro" id="IPR036061">
    <property type="entry name" value="CheW-like_dom_sf"/>
</dbReference>
<dbReference type="SUPFAM" id="SSF55874">
    <property type="entry name" value="ATPase domain of HSP90 chaperone/DNA topoisomerase II/histidine kinase"/>
    <property type="match status" value="1"/>
</dbReference>
<dbReference type="SUPFAM" id="SSF50341">
    <property type="entry name" value="CheW-like"/>
    <property type="match status" value="1"/>
</dbReference>
<dbReference type="Gene3D" id="2.30.30.40">
    <property type="entry name" value="SH3 Domains"/>
    <property type="match status" value="1"/>
</dbReference>
<dbReference type="GO" id="GO:0005737">
    <property type="term" value="C:cytoplasm"/>
    <property type="evidence" value="ECO:0007669"/>
    <property type="project" value="InterPro"/>
</dbReference>
<organism evidence="14 15">
    <name type="scientific">Luteibacter rhizovicinus DSM 16549</name>
    <dbReference type="NCBI Taxonomy" id="1440763"/>
    <lineage>
        <taxon>Bacteria</taxon>
        <taxon>Pseudomonadati</taxon>
        <taxon>Pseudomonadota</taxon>
        <taxon>Gammaproteobacteria</taxon>
        <taxon>Lysobacterales</taxon>
        <taxon>Rhodanobacteraceae</taxon>
        <taxon>Luteibacter</taxon>
    </lineage>
</organism>
<dbReference type="InterPro" id="IPR036097">
    <property type="entry name" value="HisK_dim/P_sf"/>
</dbReference>
<dbReference type="RefSeq" id="WP_046968442.1">
    <property type="nucleotide sequence ID" value="NZ_CP017480.1"/>
</dbReference>
<dbReference type="AlphaFoldDB" id="A0A1L3EP22"/>
<dbReference type="FunFam" id="3.30.565.10:FF:000016">
    <property type="entry name" value="Chemotaxis protein CheA, putative"/>
    <property type="match status" value="1"/>
</dbReference>
<dbReference type="Pfam" id="PF01627">
    <property type="entry name" value="Hpt"/>
    <property type="match status" value="1"/>
</dbReference>
<evidence type="ECO:0000256" key="10">
    <source>
        <dbReference type="SAM" id="MobiDB-lite"/>
    </source>
</evidence>
<evidence type="ECO:0000256" key="2">
    <source>
        <dbReference type="ARBA" id="ARBA00012438"/>
    </source>
</evidence>
<protein>
    <recommendedName>
        <fullName evidence="3">Chemotaxis protein CheA</fullName>
        <ecNumber evidence="2">2.7.13.3</ecNumber>
    </recommendedName>
</protein>
<dbReference type="InterPro" id="IPR036890">
    <property type="entry name" value="HATPase_C_sf"/>
</dbReference>
<dbReference type="SUPFAM" id="SSF47384">
    <property type="entry name" value="Homodimeric domain of signal transducing histidine kinase"/>
    <property type="match status" value="1"/>
</dbReference>
<evidence type="ECO:0000256" key="1">
    <source>
        <dbReference type="ARBA" id="ARBA00000085"/>
    </source>
</evidence>
<feature type="domain" description="HPt" evidence="13">
    <location>
        <begin position="2"/>
        <end position="106"/>
    </location>
</feature>
<dbReference type="PROSITE" id="PS50109">
    <property type="entry name" value="HIS_KIN"/>
    <property type="match status" value="1"/>
</dbReference>
<dbReference type="InterPro" id="IPR051315">
    <property type="entry name" value="Bact_Chemotaxis_CheA"/>
</dbReference>
<evidence type="ECO:0000313" key="15">
    <source>
        <dbReference type="Proteomes" id="UP000182987"/>
    </source>
</evidence>
<dbReference type="PANTHER" id="PTHR43395">
    <property type="entry name" value="SENSOR HISTIDINE KINASE CHEA"/>
    <property type="match status" value="1"/>
</dbReference>
<evidence type="ECO:0000256" key="7">
    <source>
        <dbReference type="ARBA" id="ARBA00023012"/>
    </source>
</evidence>
<dbReference type="EC" id="2.7.13.3" evidence="2"/>
<dbReference type="InterPro" id="IPR008207">
    <property type="entry name" value="Sig_transdc_His_kin_Hpt_dom"/>
</dbReference>
<dbReference type="SUPFAM" id="SSF47226">
    <property type="entry name" value="Histidine-containing phosphotransfer domain, HPT domain"/>
    <property type="match status" value="1"/>
</dbReference>
<dbReference type="SMART" id="SM00260">
    <property type="entry name" value="CheW"/>
    <property type="match status" value="1"/>
</dbReference>
<dbReference type="Pfam" id="PF02895">
    <property type="entry name" value="H-kinase_dim"/>
    <property type="match status" value="1"/>
</dbReference>
<dbReference type="PANTHER" id="PTHR43395:SF1">
    <property type="entry name" value="CHEMOTAXIS PROTEIN CHEA"/>
    <property type="match status" value="1"/>
</dbReference>
<dbReference type="Gene3D" id="1.10.287.560">
    <property type="entry name" value="Histidine kinase CheA-like, homodimeric domain"/>
    <property type="match status" value="1"/>
</dbReference>
<keyword evidence="7" id="KW-0902">Two-component regulatory system</keyword>
<feature type="domain" description="Histidine kinase" evidence="11">
    <location>
        <begin position="373"/>
        <end position="582"/>
    </location>
</feature>
<dbReference type="InterPro" id="IPR037006">
    <property type="entry name" value="CheA-like_homodim_sf"/>
</dbReference>
<dbReference type="PROSITE" id="PS50894">
    <property type="entry name" value="HPT"/>
    <property type="match status" value="1"/>
</dbReference>
<dbReference type="InterPro" id="IPR005467">
    <property type="entry name" value="His_kinase_dom"/>
</dbReference>
<dbReference type="CDD" id="cd00088">
    <property type="entry name" value="HPT"/>
    <property type="match status" value="1"/>
</dbReference>
<dbReference type="SMART" id="SM00387">
    <property type="entry name" value="HATPase_c"/>
    <property type="match status" value="1"/>
</dbReference>
<dbReference type="PROSITE" id="PS50851">
    <property type="entry name" value="CHEW"/>
    <property type="match status" value="1"/>
</dbReference>
<keyword evidence="15" id="KW-1185">Reference proteome</keyword>
<dbReference type="InterPro" id="IPR003594">
    <property type="entry name" value="HATPase_dom"/>
</dbReference>
<dbReference type="GO" id="GO:0000155">
    <property type="term" value="F:phosphorelay sensor kinase activity"/>
    <property type="evidence" value="ECO:0007669"/>
    <property type="project" value="InterPro"/>
</dbReference>
<name>A0A1L3EP22_9GAMM</name>
<gene>
    <name evidence="14" type="ORF">BJI69_01895</name>
</gene>
<dbReference type="SMART" id="SM00073">
    <property type="entry name" value="HPT"/>
    <property type="match status" value="1"/>
</dbReference>
<evidence type="ECO:0000259" key="11">
    <source>
        <dbReference type="PROSITE" id="PS50109"/>
    </source>
</evidence>
<dbReference type="InterPro" id="IPR004105">
    <property type="entry name" value="CheA-like_dim"/>
</dbReference>
<dbReference type="InterPro" id="IPR002545">
    <property type="entry name" value="CheW-lke_dom"/>
</dbReference>
<comment type="catalytic activity">
    <reaction evidence="1">
        <text>ATP + protein L-histidine = ADP + protein N-phospho-L-histidine.</text>
        <dbReference type="EC" id="2.7.13.3"/>
    </reaction>
</comment>
<dbReference type="STRING" id="1440763.BJI69_01895"/>
<accession>A0A1L3EP22</accession>
<sequence>MSVELDNELLNVFLIEARELLESLGEQLVDLEASPGDAELLNAVFRAFHTVKGGAGFLGLNAMVELCHRAEDLLNEARNGAVVLNPGFMDALLESLDLLNDMMRAADAGVPAEPAPRSVLDRLLIPGRAGSAPPVALSPVMSTPASTSAPAVSSQRPYDPIEDEFEAMLDAARNDRAPASTPSGTINDDEFEALLDSLYGTGAPGADAAAPAGAAANVGAASAAIPATATPIAEAPSVGAASAAMPAADPNAISDDEFEALLDSLHGTAAPGTLTPATAVAGADSSAIQPAVASTTPVGADSSAIPAAATPPAKPAPTAKPTATTEKRASSTADTTVRVDTFRLDSLVDAAGELVLVRNRLTNLAPRGTNDPMERAIGELERVAEDLQNAVLRMRMQPVGKLFSRFPRIIRDLARQLGKDIELVTEGEDTDIDRTVVEALADPLVHLLRNAVDHGIEMPDVRERAGKSRSGTVRLAAGQFGDRIVITVTDDGKGMDPEVLRRKAVEKGLMDEEQAARLDERECYEIVFRPGFSTAAEVSDISGRGVGMDVVKTKIVELGGTLSIDSRVGHGSTVRLSVPLTLAIMRVLMVRVGNRLLSLPLSNVTEVFELVPGQIQELDGRIVASHRQRALPLADLGNWAGAAGKGGHVVVVQIGHQTLGCLVDEVLGREDVMAKPLGPFLKDVPGVAGATITGDGRISLVLDLAGLADDAGQVLPSLRMAV</sequence>
<dbReference type="Pfam" id="PF01584">
    <property type="entry name" value="CheW"/>
    <property type="match status" value="1"/>
</dbReference>
<evidence type="ECO:0000259" key="12">
    <source>
        <dbReference type="PROSITE" id="PS50851"/>
    </source>
</evidence>
<keyword evidence="4 9" id="KW-0597">Phosphoprotein</keyword>
<dbReference type="KEGG" id="lrz:BJI69_01895"/>
<evidence type="ECO:0000256" key="8">
    <source>
        <dbReference type="ARBA" id="ARBA00035100"/>
    </source>
</evidence>
<dbReference type="InterPro" id="IPR036641">
    <property type="entry name" value="HPT_dom_sf"/>
</dbReference>
<dbReference type="EMBL" id="CP017480">
    <property type="protein sequence ID" value="APG02784.1"/>
    <property type="molecule type" value="Genomic_DNA"/>
</dbReference>
<feature type="modified residue" description="Phosphohistidine" evidence="9">
    <location>
        <position position="49"/>
    </location>
</feature>
<reference evidence="15" key="1">
    <citation type="submission" date="2016-09" db="EMBL/GenBank/DDBJ databases">
        <authorList>
            <person name="Lysoe E."/>
        </authorList>
    </citation>
    <scope>NUCLEOTIDE SEQUENCE [LARGE SCALE GENOMIC DNA]</scope>
    <source>
        <strain evidence="15">LJ96T</strain>
    </source>
</reference>
<feature type="compositionally biased region" description="Low complexity" evidence="10">
    <location>
        <begin position="306"/>
        <end position="324"/>
    </location>
</feature>
<dbReference type="SMART" id="SM01231">
    <property type="entry name" value="H-kinase_dim"/>
    <property type="match status" value="1"/>
</dbReference>
<evidence type="ECO:0000256" key="6">
    <source>
        <dbReference type="ARBA" id="ARBA00022777"/>
    </source>
</evidence>
<evidence type="ECO:0000256" key="5">
    <source>
        <dbReference type="ARBA" id="ARBA00022679"/>
    </source>
</evidence>
<keyword evidence="5" id="KW-0808">Transferase</keyword>
<dbReference type="OrthoDB" id="9803176at2"/>
<evidence type="ECO:0000313" key="14">
    <source>
        <dbReference type="EMBL" id="APG02784.1"/>
    </source>
</evidence>
<dbReference type="Pfam" id="PF02518">
    <property type="entry name" value="HATPase_c"/>
    <property type="match status" value="1"/>
</dbReference>
<feature type="region of interest" description="Disordered" evidence="10">
    <location>
        <begin position="294"/>
        <end position="334"/>
    </location>
</feature>
<keyword evidence="6" id="KW-0418">Kinase</keyword>
<feature type="domain" description="CheW-like" evidence="12">
    <location>
        <begin position="584"/>
        <end position="713"/>
    </location>
</feature>
<proteinExistence type="predicted"/>
<evidence type="ECO:0000256" key="4">
    <source>
        <dbReference type="ARBA" id="ARBA00022553"/>
    </source>
</evidence>
<dbReference type="Proteomes" id="UP000182987">
    <property type="component" value="Chromosome"/>
</dbReference>
<dbReference type="Gene3D" id="1.20.120.160">
    <property type="entry name" value="HPT domain"/>
    <property type="match status" value="1"/>
</dbReference>
<dbReference type="InterPro" id="IPR004358">
    <property type="entry name" value="Sig_transdc_His_kin-like_C"/>
</dbReference>
<dbReference type="PRINTS" id="PR00344">
    <property type="entry name" value="BCTRLSENSOR"/>
</dbReference>
<evidence type="ECO:0000256" key="3">
    <source>
        <dbReference type="ARBA" id="ARBA00021495"/>
    </source>
</evidence>
<dbReference type="CDD" id="cd16916">
    <property type="entry name" value="HATPase_CheA-like"/>
    <property type="match status" value="1"/>
</dbReference>
<evidence type="ECO:0000256" key="9">
    <source>
        <dbReference type="PROSITE-ProRule" id="PRU00110"/>
    </source>
</evidence>
<comment type="function">
    <text evidence="8">Involved in the transmission of sensory signals from the chemoreceptors to the flagellar motors. CheA is autophosphorylated; it can transfer its phosphate group to either CheB or CheY.</text>
</comment>
<dbReference type="GO" id="GO:0006935">
    <property type="term" value="P:chemotaxis"/>
    <property type="evidence" value="ECO:0007669"/>
    <property type="project" value="InterPro"/>
</dbReference>